<feature type="chain" id="PRO_5022075984" description="Secretion system C-terminal sorting domain-containing protein" evidence="1">
    <location>
        <begin position="22"/>
        <end position="698"/>
    </location>
</feature>
<dbReference type="NCBIfam" id="TIGR04183">
    <property type="entry name" value="Por_Secre_tail"/>
    <property type="match status" value="1"/>
</dbReference>
<feature type="domain" description="Secretion system C-terminal sorting" evidence="3">
    <location>
        <begin position="618"/>
        <end position="695"/>
    </location>
</feature>
<evidence type="ECO:0000313" key="5">
    <source>
        <dbReference type="Proteomes" id="UP000319619"/>
    </source>
</evidence>
<reference evidence="4 5" key="1">
    <citation type="submission" date="2017-06" db="EMBL/GenBank/DDBJ databases">
        <title>Novel microbial phyla capable of carbon fixation and sulfur reduction in deep-sea sediments.</title>
        <authorList>
            <person name="Huang J."/>
            <person name="Baker B."/>
            <person name="Wang Y."/>
        </authorList>
    </citation>
    <scope>NUCLEOTIDE SEQUENCE [LARGE SCALE GENOMIC DNA]</scope>
    <source>
        <strain evidence="4">B3_LCP</strain>
    </source>
</reference>
<organism evidence="4 5">
    <name type="scientific">candidate division LCP-89 bacterium B3_LCP</name>
    <dbReference type="NCBI Taxonomy" id="2012998"/>
    <lineage>
        <taxon>Bacteria</taxon>
        <taxon>Pseudomonadati</taxon>
        <taxon>Bacteria division LCP-89</taxon>
    </lineage>
</organism>
<feature type="signal peptide" evidence="1">
    <location>
        <begin position="1"/>
        <end position="21"/>
    </location>
</feature>
<feature type="domain" description="Right handed beta helix" evidence="2">
    <location>
        <begin position="267"/>
        <end position="404"/>
    </location>
</feature>
<dbReference type="InterPro" id="IPR026444">
    <property type="entry name" value="Secre_tail"/>
</dbReference>
<name>A0A532V229_UNCL8</name>
<dbReference type="InterPro" id="IPR012334">
    <property type="entry name" value="Pectin_lyas_fold"/>
</dbReference>
<accession>A0A532V229</accession>
<sequence>MKRLLLLSICLSLGGFSPTWADLLEVSGDVWGVWSADTVVVTGEVRVPPGQTLAIEPGVEIYFFIYCKFIVDDSAALIATGTMRDSISFMEHWLWPTNGWHGIRFINASNVSILEYCHLTNGYAYGGGDDENGGAVHCYNSSPVVQNCLIDRCSATGSGGGIACYSNSCPIISDNVIGGNSADGYGAGIYCDNSSPVINGNDVSSNTAGGNGGGISCHNNSCPVIDSNYISGNANAWGSGGGICCYESSPVINGNTISGNSATYGFGGGGIYCYNASPDISVNVINANLTYWDGGGICCHGNSSPSITNNTLSGNSASNGAGVYIEDATISTFEFNEISNNSGEGVQIYNSNVTMNKNTIVDNQDPYSGGISCTTSSMEIRNCILWGNTSQQIHLGSGGSVQATYCDIQDGWTGIGNIDDNPIFINSALSDYRLQWGSPCIDSGDPDPQYYDPDGTRADMGCYYYDQSMPVRILLTPYGVPIQISAVGGSFDFNIQATNADSVSHPTTIWCDITMPSGQVYGPVLGPVTINMPAGLTVERDRSQDIPAFAPPGLFSFNAYAEVAGIYSTDSFPFVKLSTGDGESEGSWNNNGEPFDEWFDLAQDAIDIPENYSLYPNYPNPFNPITVLGFQLPVACWVKLEVFDISGSRVGVDLASTRQYPPGTHEVTFNGSNLSSGIYIYNLTAGDYKASGKMVLMK</sequence>
<dbReference type="Pfam" id="PF18962">
    <property type="entry name" value="Por_Secre_tail"/>
    <property type="match status" value="1"/>
</dbReference>
<dbReference type="InterPro" id="IPR011050">
    <property type="entry name" value="Pectin_lyase_fold/virulence"/>
</dbReference>
<dbReference type="AlphaFoldDB" id="A0A532V229"/>
<dbReference type="Gene3D" id="2.160.20.10">
    <property type="entry name" value="Single-stranded right-handed beta-helix, Pectin lyase-like"/>
    <property type="match status" value="2"/>
</dbReference>
<evidence type="ECO:0000259" key="2">
    <source>
        <dbReference type="Pfam" id="PF13229"/>
    </source>
</evidence>
<evidence type="ECO:0008006" key="6">
    <source>
        <dbReference type="Google" id="ProtNLM"/>
    </source>
</evidence>
<proteinExistence type="predicted"/>
<dbReference type="Pfam" id="PF13229">
    <property type="entry name" value="Beta_helix"/>
    <property type="match status" value="1"/>
</dbReference>
<dbReference type="Proteomes" id="UP000319619">
    <property type="component" value="Unassembled WGS sequence"/>
</dbReference>
<evidence type="ECO:0000313" key="4">
    <source>
        <dbReference type="EMBL" id="TKJ41218.1"/>
    </source>
</evidence>
<dbReference type="SUPFAM" id="SSF51126">
    <property type="entry name" value="Pectin lyase-like"/>
    <property type="match status" value="2"/>
</dbReference>
<dbReference type="InterPro" id="IPR006626">
    <property type="entry name" value="PbH1"/>
</dbReference>
<dbReference type="SMART" id="SM00710">
    <property type="entry name" value="PbH1"/>
    <property type="match status" value="7"/>
</dbReference>
<protein>
    <recommendedName>
        <fullName evidence="6">Secretion system C-terminal sorting domain-containing protein</fullName>
    </recommendedName>
</protein>
<keyword evidence="1" id="KW-0732">Signal</keyword>
<evidence type="ECO:0000256" key="1">
    <source>
        <dbReference type="SAM" id="SignalP"/>
    </source>
</evidence>
<dbReference type="EMBL" id="NJBN01000003">
    <property type="protein sequence ID" value="TKJ41218.1"/>
    <property type="molecule type" value="Genomic_DNA"/>
</dbReference>
<evidence type="ECO:0000259" key="3">
    <source>
        <dbReference type="Pfam" id="PF18962"/>
    </source>
</evidence>
<dbReference type="InterPro" id="IPR039448">
    <property type="entry name" value="Beta_helix"/>
</dbReference>
<gene>
    <name evidence="4" type="ORF">CEE37_06015</name>
</gene>
<comment type="caution">
    <text evidence="4">The sequence shown here is derived from an EMBL/GenBank/DDBJ whole genome shotgun (WGS) entry which is preliminary data.</text>
</comment>